<organism evidence="3 4">
    <name type="scientific">Rasamsonia emersonii (strain ATCC 16479 / CBS 393.64 / IMI 116815)</name>
    <dbReference type="NCBI Taxonomy" id="1408163"/>
    <lineage>
        <taxon>Eukaryota</taxon>
        <taxon>Fungi</taxon>
        <taxon>Dikarya</taxon>
        <taxon>Ascomycota</taxon>
        <taxon>Pezizomycotina</taxon>
        <taxon>Eurotiomycetes</taxon>
        <taxon>Eurotiomycetidae</taxon>
        <taxon>Eurotiales</taxon>
        <taxon>Trichocomaceae</taxon>
        <taxon>Rasamsonia</taxon>
    </lineage>
</organism>
<evidence type="ECO:0000256" key="2">
    <source>
        <dbReference type="SAM" id="Phobius"/>
    </source>
</evidence>
<proteinExistence type="predicted"/>
<gene>
    <name evidence="3" type="ORF">T310_7701</name>
</gene>
<dbReference type="Proteomes" id="UP000053958">
    <property type="component" value="Unassembled WGS sequence"/>
</dbReference>
<keyword evidence="4" id="KW-1185">Reference proteome</keyword>
<dbReference type="EMBL" id="LASV01000465">
    <property type="protein sequence ID" value="KKA18353.1"/>
    <property type="molecule type" value="Genomic_DNA"/>
</dbReference>
<evidence type="ECO:0000256" key="1">
    <source>
        <dbReference type="SAM" id="MobiDB-lite"/>
    </source>
</evidence>
<protein>
    <submittedName>
        <fullName evidence="3">Uncharacterized protein</fullName>
    </submittedName>
</protein>
<name>A0A0F4YL84_RASE3</name>
<accession>A0A0F4YL84</accession>
<dbReference type="GeneID" id="25319967"/>
<feature type="region of interest" description="Disordered" evidence="1">
    <location>
        <begin position="85"/>
        <end position="105"/>
    </location>
</feature>
<evidence type="ECO:0000313" key="4">
    <source>
        <dbReference type="Proteomes" id="UP000053958"/>
    </source>
</evidence>
<feature type="transmembrane region" description="Helical" evidence="2">
    <location>
        <begin position="6"/>
        <end position="26"/>
    </location>
</feature>
<keyword evidence="2" id="KW-1133">Transmembrane helix</keyword>
<dbReference type="AlphaFoldDB" id="A0A0F4YL84"/>
<keyword evidence="2" id="KW-0812">Transmembrane</keyword>
<evidence type="ECO:0000313" key="3">
    <source>
        <dbReference type="EMBL" id="KKA18353.1"/>
    </source>
</evidence>
<comment type="caution">
    <text evidence="3">The sequence shown here is derived from an EMBL/GenBank/DDBJ whole genome shotgun (WGS) entry which is preliminary data.</text>
</comment>
<keyword evidence="2" id="KW-0472">Membrane</keyword>
<reference evidence="3 4" key="1">
    <citation type="submission" date="2015-04" db="EMBL/GenBank/DDBJ databases">
        <authorList>
            <person name="Heijne W.H."/>
            <person name="Fedorova N.D."/>
            <person name="Nierman W.C."/>
            <person name="Vollebregt A.W."/>
            <person name="Zhao Z."/>
            <person name="Wu L."/>
            <person name="Kumar M."/>
            <person name="Stam H."/>
            <person name="van den Berg M.A."/>
            <person name="Pel H.J."/>
        </authorList>
    </citation>
    <scope>NUCLEOTIDE SEQUENCE [LARGE SCALE GENOMIC DNA]</scope>
    <source>
        <strain evidence="3 4">CBS 393.64</strain>
    </source>
</reference>
<sequence>MALSLELILAIFTLMVTIFGVMSQLFGNFRAGRLQKSMDEGLKSLKDCVTLLKELIKHLERLEMPIYTRSSSQSSSRVVYNPSADFSASSSSDSSFYNPSAACLV</sequence>
<dbReference type="RefSeq" id="XP_013324965.1">
    <property type="nucleotide sequence ID" value="XM_013469511.1"/>
</dbReference>